<evidence type="ECO:0000313" key="4">
    <source>
        <dbReference type="Proteomes" id="UP001381003"/>
    </source>
</evidence>
<gene>
    <name evidence="3" type="ORF">N5P18_00185</name>
</gene>
<dbReference type="EMBL" id="CP104874">
    <property type="protein sequence ID" value="WWF05326.1"/>
    <property type="molecule type" value="Genomic_DNA"/>
</dbReference>
<dbReference type="PANTHER" id="PTHR34351:SF1">
    <property type="entry name" value="SLR1927 PROTEIN"/>
    <property type="match status" value="1"/>
</dbReference>
<sequence>MTARGKGFLGAGVVVGLCGLVLGLHDLTKIGVLLALLPALALLLARRDHELEVTRTVEPTRITTDGHADVTVEVRNAGRLPTPLLRGEEHLAYALGDRPRLLIAPLEGGGSRRVGYRVRSHVRGRHQIGPLTFRLADPFGLVTRAVTVPGTTSLVVLPRVLPLTPVRGVGAGGGGETSAASRVSLQGEDDVGVREYRIGDDLRRIHWRSTARTGETMVRQDEQPSRRRALVLLDDRAVAHAGTGNGGSFEWSVTAVASIVTLLLSERFEVHLCLASDEAGAVRPLEGLDHALDELAAVEPRATTSPRGLVESLDDFMQHGGGLVIGVVGDLGDDIADLCTARSRHGLALVIDRGGFHSGARAEGAAVSTARILAGGGWHAEVVRPGDGLQDQWARVTVGLGVRA</sequence>
<keyword evidence="1" id="KW-0472">Membrane</keyword>
<reference evidence="3 4" key="1">
    <citation type="submission" date="2022-09" db="EMBL/GenBank/DDBJ databases">
        <title>Complete genome sequence of Janibacter terrae strain COS04-44, PCL-degrading bacteria isolated from oil spilled coast.</title>
        <authorList>
            <person name="Park H."/>
            <person name="Kim J.Y."/>
            <person name="An S.H."/>
            <person name="Lee C.M."/>
            <person name="Weon H.-Y."/>
        </authorList>
    </citation>
    <scope>NUCLEOTIDE SEQUENCE [LARGE SCALE GENOMIC DNA]</scope>
    <source>
        <strain evidence="3 4">COS04-44</strain>
    </source>
</reference>
<feature type="domain" description="DUF58" evidence="2">
    <location>
        <begin position="193"/>
        <end position="338"/>
    </location>
</feature>
<protein>
    <submittedName>
        <fullName evidence="3">DUF58 domain-containing protein</fullName>
    </submittedName>
</protein>
<dbReference type="RefSeq" id="WP_338538335.1">
    <property type="nucleotide sequence ID" value="NZ_CP104874.1"/>
</dbReference>
<keyword evidence="1" id="KW-1133">Transmembrane helix</keyword>
<accession>A0ABZ2FGF3</accession>
<keyword evidence="4" id="KW-1185">Reference proteome</keyword>
<evidence type="ECO:0000259" key="2">
    <source>
        <dbReference type="Pfam" id="PF01882"/>
    </source>
</evidence>
<dbReference type="PANTHER" id="PTHR34351">
    <property type="entry name" value="SLR1927 PROTEIN-RELATED"/>
    <property type="match status" value="1"/>
</dbReference>
<dbReference type="InterPro" id="IPR002881">
    <property type="entry name" value="DUF58"/>
</dbReference>
<evidence type="ECO:0000313" key="3">
    <source>
        <dbReference type="EMBL" id="WWF05326.1"/>
    </source>
</evidence>
<organism evidence="3 4">
    <name type="scientific">Janibacter terrae</name>
    <dbReference type="NCBI Taxonomy" id="103817"/>
    <lineage>
        <taxon>Bacteria</taxon>
        <taxon>Bacillati</taxon>
        <taxon>Actinomycetota</taxon>
        <taxon>Actinomycetes</taxon>
        <taxon>Micrococcales</taxon>
        <taxon>Intrasporangiaceae</taxon>
        <taxon>Janibacter</taxon>
    </lineage>
</organism>
<proteinExistence type="predicted"/>
<name>A0ABZ2FGF3_9MICO</name>
<keyword evidence="1" id="KW-0812">Transmembrane</keyword>
<dbReference type="Pfam" id="PF01882">
    <property type="entry name" value="DUF58"/>
    <property type="match status" value="1"/>
</dbReference>
<evidence type="ECO:0000256" key="1">
    <source>
        <dbReference type="SAM" id="Phobius"/>
    </source>
</evidence>
<feature type="transmembrane region" description="Helical" evidence="1">
    <location>
        <begin position="7"/>
        <end position="24"/>
    </location>
</feature>
<dbReference type="Proteomes" id="UP001381003">
    <property type="component" value="Chromosome"/>
</dbReference>